<evidence type="ECO:0000256" key="1">
    <source>
        <dbReference type="SAM" id="Coils"/>
    </source>
</evidence>
<proteinExistence type="predicted"/>
<feature type="region of interest" description="Disordered" evidence="2">
    <location>
        <begin position="1"/>
        <end position="22"/>
    </location>
</feature>
<dbReference type="OrthoDB" id="10036174at2759"/>
<evidence type="ECO:0000313" key="3">
    <source>
        <dbReference type="EMBL" id="VDN13982.1"/>
    </source>
</evidence>
<accession>A0A3P7P0S5</accession>
<keyword evidence="1" id="KW-0175">Coiled coil</keyword>
<keyword evidence="4" id="KW-1185">Reference proteome</keyword>
<evidence type="ECO:0000313" key="4">
    <source>
        <dbReference type="Proteomes" id="UP000281553"/>
    </source>
</evidence>
<name>A0A3P7P0S5_DIBLA</name>
<dbReference type="Proteomes" id="UP000281553">
    <property type="component" value="Unassembled WGS sequence"/>
</dbReference>
<feature type="non-terminal residue" evidence="3">
    <location>
        <position position="1"/>
    </location>
</feature>
<feature type="region of interest" description="Disordered" evidence="2">
    <location>
        <begin position="78"/>
        <end position="109"/>
    </location>
</feature>
<gene>
    <name evidence="3" type="ORF">DILT_LOCUS9813</name>
</gene>
<dbReference type="EMBL" id="UYRU01057910">
    <property type="protein sequence ID" value="VDN13982.1"/>
    <property type="molecule type" value="Genomic_DNA"/>
</dbReference>
<dbReference type="AlphaFoldDB" id="A0A3P7P0S5"/>
<dbReference type="Gene3D" id="6.10.250.3110">
    <property type="match status" value="1"/>
</dbReference>
<feature type="coiled-coil region" evidence="1">
    <location>
        <begin position="109"/>
        <end position="150"/>
    </location>
</feature>
<organism evidence="3 4">
    <name type="scientific">Dibothriocephalus latus</name>
    <name type="common">Fish tapeworm</name>
    <name type="synonym">Diphyllobothrium latum</name>
    <dbReference type="NCBI Taxonomy" id="60516"/>
    <lineage>
        <taxon>Eukaryota</taxon>
        <taxon>Metazoa</taxon>
        <taxon>Spiralia</taxon>
        <taxon>Lophotrochozoa</taxon>
        <taxon>Platyhelminthes</taxon>
        <taxon>Cestoda</taxon>
        <taxon>Eucestoda</taxon>
        <taxon>Diphyllobothriidea</taxon>
        <taxon>Diphyllobothriidae</taxon>
        <taxon>Dibothriocephalus</taxon>
    </lineage>
</organism>
<protein>
    <submittedName>
        <fullName evidence="3">Uncharacterized protein</fullName>
    </submittedName>
</protein>
<evidence type="ECO:0000256" key="2">
    <source>
        <dbReference type="SAM" id="MobiDB-lite"/>
    </source>
</evidence>
<feature type="compositionally biased region" description="Basic and acidic residues" evidence="2">
    <location>
        <begin position="99"/>
        <end position="109"/>
    </location>
</feature>
<sequence>GCTTGQEASVGSAPLSVKDEEELRAKQECLAESLKRLSQLSRDLLVLTSESKSHEWFSKYKDAMERLKDYETQVGQLKKKLLESPAGSPMSSRKSRQSKSSESRSEMNKEALIKELESFEHELDAVDEELAAVKANANALRTQVRTTNDEFSDYRSDAEDRERELRSYVEYMEQKDILSTGILQLLLQRTDVLQSEVDRYADS</sequence>
<reference evidence="3 4" key="1">
    <citation type="submission" date="2018-11" db="EMBL/GenBank/DDBJ databases">
        <authorList>
            <consortium name="Pathogen Informatics"/>
        </authorList>
    </citation>
    <scope>NUCLEOTIDE SEQUENCE [LARGE SCALE GENOMIC DNA]</scope>
</reference>